<keyword evidence="1" id="KW-0812">Transmembrane</keyword>
<proteinExistence type="predicted"/>
<evidence type="ECO:0000313" key="3">
    <source>
        <dbReference type="Proteomes" id="UP001174936"/>
    </source>
</evidence>
<accession>A0AA39XTZ1</accession>
<evidence type="ECO:0000256" key="1">
    <source>
        <dbReference type="SAM" id="Phobius"/>
    </source>
</evidence>
<comment type="caution">
    <text evidence="2">The sequence shown here is derived from an EMBL/GenBank/DDBJ whole genome shotgun (WGS) entry which is preliminary data.</text>
</comment>
<keyword evidence="3" id="KW-1185">Reference proteome</keyword>
<keyword evidence="1" id="KW-0472">Membrane</keyword>
<reference evidence="2" key="1">
    <citation type="submission" date="2023-06" db="EMBL/GenBank/DDBJ databases">
        <title>Genome-scale phylogeny and comparative genomics of the fungal order Sordariales.</title>
        <authorList>
            <consortium name="Lawrence Berkeley National Laboratory"/>
            <person name="Hensen N."/>
            <person name="Bonometti L."/>
            <person name="Westerberg I."/>
            <person name="Brannstrom I.O."/>
            <person name="Guillou S."/>
            <person name="Cros-Aarteil S."/>
            <person name="Calhoun S."/>
            <person name="Haridas S."/>
            <person name="Kuo A."/>
            <person name="Mondo S."/>
            <person name="Pangilinan J."/>
            <person name="Riley R."/>
            <person name="Labutti K."/>
            <person name="Andreopoulos B."/>
            <person name="Lipzen A."/>
            <person name="Chen C."/>
            <person name="Yanf M."/>
            <person name="Daum C."/>
            <person name="Ng V."/>
            <person name="Clum A."/>
            <person name="Steindorff A."/>
            <person name="Ohm R."/>
            <person name="Martin F."/>
            <person name="Silar P."/>
            <person name="Natvig D."/>
            <person name="Lalanne C."/>
            <person name="Gautier V."/>
            <person name="Ament-Velasquez S.L."/>
            <person name="Kruys A."/>
            <person name="Hutchinson M.I."/>
            <person name="Powell A.J."/>
            <person name="Barry K."/>
            <person name="Miller A.N."/>
            <person name="Grigoriev I.V."/>
            <person name="Debuchy R."/>
            <person name="Gladieux P."/>
            <person name="Thoren M.H."/>
            <person name="Johannesson H."/>
        </authorList>
    </citation>
    <scope>NUCLEOTIDE SEQUENCE</scope>
    <source>
        <strain evidence="2">SMH2532-1</strain>
    </source>
</reference>
<feature type="transmembrane region" description="Helical" evidence="1">
    <location>
        <begin position="12"/>
        <end position="33"/>
    </location>
</feature>
<feature type="transmembrane region" description="Helical" evidence="1">
    <location>
        <begin position="54"/>
        <end position="76"/>
    </location>
</feature>
<feature type="transmembrane region" description="Helical" evidence="1">
    <location>
        <begin position="96"/>
        <end position="116"/>
    </location>
</feature>
<protein>
    <submittedName>
        <fullName evidence="2">Uncharacterized protein</fullName>
    </submittedName>
</protein>
<dbReference type="Proteomes" id="UP001174936">
    <property type="component" value="Unassembled WGS sequence"/>
</dbReference>
<dbReference type="EMBL" id="JAULSV010000007">
    <property type="protein sequence ID" value="KAK0639060.1"/>
    <property type="molecule type" value="Genomic_DNA"/>
</dbReference>
<dbReference type="AlphaFoldDB" id="A0AA39XTZ1"/>
<evidence type="ECO:0000313" key="2">
    <source>
        <dbReference type="EMBL" id="KAK0639060.1"/>
    </source>
</evidence>
<name>A0AA39XTZ1_9PEZI</name>
<organism evidence="2 3">
    <name type="scientific">Cercophora newfieldiana</name>
    <dbReference type="NCBI Taxonomy" id="92897"/>
    <lineage>
        <taxon>Eukaryota</taxon>
        <taxon>Fungi</taxon>
        <taxon>Dikarya</taxon>
        <taxon>Ascomycota</taxon>
        <taxon>Pezizomycotina</taxon>
        <taxon>Sordariomycetes</taxon>
        <taxon>Sordariomycetidae</taxon>
        <taxon>Sordariales</taxon>
        <taxon>Lasiosphaeriaceae</taxon>
        <taxon>Cercophora</taxon>
    </lineage>
</organism>
<keyword evidence="1" id="KW-1133">Transmembrane helix</keyword>
<gene>
    <name evidence="2" type="ORF">B0T16DRAFT_338532</name>
</gene>
<sequence>MASGAFFDLNTALRLAPVITASATVTFVGNLQWIYELFTRAELAAKDKTFLPRWFNTAFWIGMPKVLGLVTASAIGAVLNIRSNPGDLKAKGAYAWYFYGAVLSAAHLLFIPAAVARTKEIAEDAKGDGQSVEEMKGWLRVNALRTLTVDTGAWICFVIATVKALGPA</sequence>